<accession>A0AAV4P2H1</accession>
<dbReference type="AlphaFoldDB" id="A0AAV4P2H1"/>
<name>A0AAV4P2H1_CAEEX</name>
<gene>
    <name evidence="1" type="ORF">CEXT_752201</name>
</gene>
<evidence type="ECO:0000313" key="1">
    <source>
        <dbReference type="EMBL" id="GIX91216.1"/>
    </source>
</evidence>
<dbReference type="Proteomes" id="UP001054945">
    <property type="component" value="Unassembled WGS sequence"/>
</dbReference>
<evidence type="ECO:0000313" key="2">
    <source>
        <dbReference type="Proteomes" id="UP001054945"/>
    </source>
</evidence>
<dbReference type="EMBL" id="BPLR01004004">
    <property type="protein sequence ID" value="GIX91216.1"/>
    <property type="molecule type" value="Genomic_DNA"/>
</dbReference>
<keyword evidence="2" id="KW-1185">Reference proteome</keyword>
<reference evidence="1 2" key="1">
    <citation type="submission" date="2021-06" db="EMBL/GenBank/DDBJ databases">
        <title>Caerostris extrusa draft genome.</title>
        <authorList>
            <person name="Kono N."/>
            <person name="Arakawa K."/>
        </authorList>
    </citation>
    <scope>NUCLEOTIDE SEQUENCE [LARGE SCALE GENOMIC DNA]</scope>
</reference>
<sequence length="71" mass="7876">MGYFHVTECTSPASDLEMFQQKQPAISYGERKDVRAVTTSSGTEVKSILFSSISKMNSRDLGKPLISCKKE</sequence>
<protein>
    <submittedName>
        <fullName evidence="1">Uncharacterized protein</fullName>
    </submittedName>
</protein>
<comment type="caution">
    <text evidence="1">The sequence shown here is derived from an EMBL/GenBank/DDBJ whole genome shotgun (WGS) entry which is preliminary data.</text>
</comment>
<proteinExistence type="predicted"/>
<organism evidence="1 2">
    <name type="scientific">Caerostris extrusa</name>
    <name type="common">Bark spider</name>
    <name type="synonym">Caerostris bankana</name>
    <dbReference type="NCBI Taxonomy" id="172846"/>
    <lineage>
        <taxon>Eukaryota</taxon>
        <taxon>Metazoa</taxon>
        <taxon>Ecdysozoa</taxon>
        <taxon>Arthropoda</taxon>
        <taxon>Chelicerata</taxon>
        <taxon>Arachnida</taxon>
        <taxon>Araneae</taxon>
        <taxon>Araneomorphae</taxon>
        <taxon>Entelegynae</taxon>
        <taxon>Araneoidea</taxon>
        <taxon>Araneidae</taxon>
        <taxon>Caerostris</taxon>
    </lineage>
</organism>